<feature type="non-terminal residue" evidence="1">
    <location>
        <position position="61"/>
    </location>
</feature>
<protein>
    <submittedName>
        <fullName evidence="1">Uncharacterized protein</fullName>
    </submittedName>
</protein>
<sequence length="61" mass="6830">MALTTPNLDPLYRFPWWGDAYATHPLLGNMAEDEDEDDESPSEDRIIDSKAFQMGGGVDLD</sequence>
<gene>
    <name evidence="1" type="ORF">METZ01_LOCUS339368</name>
</gene>
<name>A0A382QLZ5_9ZZZZ</name>
<dbReference type="AlphaFoldDB" id="A0A382QLZ5"/>
<evidence type="ECO:0000313" key="1">
    <source>
        <dbReference type="EMBL" id="SVC86514.1"/>
    </source>
</evidence>
<proteinExistence type="predicted"/>
<accession>A0A382QLZ5</accession>
<organism evidence="1">
    <name type="scientific">marine metagenome</name>
    <dbReference type="NCBI Taxonomy" id="408172"/>
    <lineage>
        <taxon>unclassified sequences</taxon>
        <taxon>metagenomes</taxon>
        <taxon>ecological metagenomes</taxon>
    </lineage>
</organism>
<reference evidence="1" key="1">
    <citation type="submission" date="2018-05" db="EMBL/GenBank/DDBJ databases">
        <authorList>
            <person name="Lanie J.A."/>
            <person name="Ng W.-L."/>
            <person name="Kazmierczak K.M."/>
            <person name="Andrzejewski T.M."/>
            <person name="Davidsen T.M."/>
            <person name="Wayne K.J."/>
            <person name="Tettelin H."/>
            <person name="Glass J.I."/>
            <person name="Rusch D."/>
            <person name="Podicherti R."/>
            <person name="Tsui H.-C.T."/>
            <person name="Winkler M.E."/>
        </authorList>
    </citation>
    <scope>NUCLEOTIDE SEQUENCE</scope>
</reference>
<dbReference type="EMBL" id="UINC01115465">
    <property type="protein sequence ID" value="SVC86514.1"/>
    <property type="molecule type" value="Genomic_DNA"/>
</dbReference>